<dbReference type="RefSeq" id="WP_157905053.1">
    <property type="nucleotide sequence ID" value="NZ_JAAGNC010000122.1"/>
</dbReference>
<dbReference type="EMBL" id="JAAGNC010000122">
    <property type="protein sequence ID" value="NEC58565.1"/>
    <property type="molecule type" value="Genomic_DNA"/>
</dbReference>
<dbReference type="InterPro" id="IPR050832">
    <property type="entry name" value="Bact_Acetyltransf"/>
</dbReference>
<dbReference type="PANTHER" id="PTHR43877">
    <property type="entry name" value="AMINOALKYLPHOSPHONATE N-ACETYLTRANSFERASE-RELATED-RELATED"/>
    <property type="match status" value="1"/>
</dbReference>
<dbReference type="Proteomes" id="UP000470404">
    <property type="component" value="Unassembled WGS sequence"/>
</dbReference>
<dbReference type="CDD" id="cd04301">
    <property type="entry name" value="NAT_SF"/>
    <property type="match status" value="2"/>
</dbReference>
<feature type="domain" description="N-acetyltransferase" evidence="3">
    <location>
        <begin position="188"/>
        <end position="323"/>
    </location>
</feature>
<organism evidence="4 5">
    <name type="scientific">Amycolatopsis rubida</name>
    <dbReference type="NCBI Taxonomy" id="112413"/>
    <lineage>
        <taxon>Bacteria</taxon>
        <taxon>Bacillati</taxon>
        <taxon>Actinomycetota</taxon>
        <taxon>Actinomycetes</taxon>
        <taxon>Pseudonocardiales</taxon>
        <taxon>Pseudonocardiaceae</taxon>
        <taxon>Amycolatopsis</taxon>
    </lineage>
</organism>
<dbReference type="InterPro" id="IPR000182">
    <property type="entry name" value="GNAT_dom"/>
</dbReference>
<dbReference type="InterPro" id="IPR016181">
    <property type="entry name" value="Acyl_CoA_acyltransferase"/>
</dbReference>
<evidence type="ECO:0000313" key="4">
    <source>
        <dbReference type="EMBL" id="NEC58565.1"/>
    </source>
</evidence>
<dbReference type="Pfam" id="PF00583">
    <property type="entry name" value="Acetyltransf_1"/>
    <property type="match status" value="2"/>
</dbReference>
<dbReference type="PANTHER" id="PTHR43877:SF1">
    <property type="entry name" value="ACETYLTRANSFERASE"/>
    <property type="match status" value="1"/>
</dbReference>
<protein>
    <submittedName>
        <fullName evidence="4">GNAT family N-acetyltransferase</fullName>
    </submittedName>
</protein>
<keyword evidence="1" id="KW-0808">Transferase</keyword>
<gene>
    <name evidence="4" type="ORF">G3I59_23910</name>
</gene>
<dbReference type="Gene3D" id="3.40.630.30">
    <property type="match status" value="1"/>
</dbReference>
<evidence type="ECO:0000256" key="2">
    <source>
        <dbReference type="ARBA" id="ARBA00023315"/>
    </source>
</evidence>
<proteinExistence type="predicted"/>
<keyword evidence="5" id="KW-1185">Reference proteome</keyword>
<evidence type="ECO:0000313" key="5">
    <source>
        <dbReference type="Proteomes" id="UP000470404"/>
    </source>
</evidence>
<sequence length="323" mass="35798">MRLFDADRASDADWDALHELQASAYRLDYPERPPMTRQETISGLRAPQVQAGEQLTWTAHRNDRLVARAIVMLPSDGNEHLALVRIHVHPDVRRQGIGTELLHALEPMLRDRDRTRVEGWNLTLGGPGESWAQGLGFRIVHSAVLQIMELSEVDRGRWSVAVPPGYRLMRWVGAAPESFVSAYAKAREAIGDAPLGESEFGAPDWSVDRVRRIEASYRSRDIEHRTVVAVSSGGEVVGLTEMEARPLLPERLQQGDTAVLPAHRGHGLGLAMKSAMLRWFTADRPGVAHIWTATGTGNTHMIAVNHRLGFATVRTGSVVSREL</sequence>
<name>A0ABX0BVV0_9PSEU</name>
<dbReference type="PROSITE" id="PS51186">
    <property type="entry name" value="GNAT"/>
    <property type="match status" value="2"/>
</dbReference>
<evidence type="ECO:0000256" key="1">
    <source>
        <dbReference type="ARBA" id="ARBA00022679"/>
    </source>
</evidence>
<keyword evidence="2" id="KW-0012">Acyltransferase</keyword>
<evidence type="ECO:0000259" key="3">
    <source>
        <dbReference type="PROSITE" id="PS51186"/>
    </source>
</evidence>
<feature type="domain" description="N-acetyltransferase" evidence="3">
    <location>
        <begin position="1"/>
        <end position="169"/>
    </location>
</feature>
<dbReference type="SUPFAM" id="SSF55729">
    <property type="entry name" value="Acyl-CoA N-acyltransferases (Nat)"/>
    <property type="match status" value="2"/>
</dbReference>
<comment type="caution">
    <text evidence="4">The sequence shown here is derived from an EMBL/GenBank/DDBJ whole genome shotgun (WGS) entry which is preliminary data.</text>
</comment>
<accession>A0ABX0BVV0</accession>
<reference evidence="4 5" key="1">
    <citation type="submission" date="2020-01" db="EMBL/GenBank/DDBJ databases">
        <title>Insect and environment-associated Actinomycetes.</title>
        <authorList>
            <person name="Currrie C."/>
            <person name="Chevrette M."/>
            <person name="Carlson C."/>
            <person name="Stubbendieck R."/>
            <person name="Wendt-Pienkowski E."/>
        </authorList>
    </citation>
    <scope>NUCLEOTIDE SEQUENCE [LARGE SCALE GENOMIC DNA]</scope>
    <source>
        <strain evidence="4 5">SID8386</strain>
    </source>
</reference>